<proteinExistence type="predicted"/>
<evidence type="ECO:0000313" key="2">
    <source>
        <dbReference type="Proteomes" id="UP000287188"/>
    </source>
</evidence>
<comment type="caution">
    <text evidence="1">The sequence shown here is derived from an EMBL/GenBank/DDBJ whole genome shotgun (WGS) entry which is preliminary data.</text>
</comment>
<gene>
    <name evidence="1" type="ORF">KDK_05950</name>
</gene>
<dbReference type="Proteomes" id="UP000287188">
    <property type="component" value="Unassembled WGS sequence"/>
</dbReference>
<protein>
    <submittedName>
        <fullName evidence="1">Uncharacterized protein</fullName>
    </submittedName>
</protein>
<keyword evidence="2" id="KW-1185">Reference proteome</keyword>
<name>A0A402ACH6_9CHLR</name>
<dbReference type="EMBL" id="BIFS01000001">
    <property type="protein sequence ID" value="GCE16795.1"/>
    <property type="molecule type" value="Genomic_DNA"/>
</dbReference>
<organism evidence="1 2">
    <name type="scientific">Dictyobacter kobayashii</name>
    <dbReference type="NCBI Taxonomy" id="2014872"/>
    <lineage>
        <taxon>Bacteria</taxon>
        <taxon>Bacillati</taxon>
        <taxon>Chloroflexota</taxon>
        <taxon>Ktedonobacteria</taxon>
        <taxon>Ktedonobacterales</taxon>
        <taxon>Dictyobacteraceae</taxon>
        <taxon>Dictyobacter</taxon>
    </lineage>
</organism>
<evidence type="ECO:0000313" key="1">
    <source>
        <dbReference type="EMBL" id="GCE16795.1"/>
    </source>
</evidence>
<dbReference type="AlphaFoldDB" id="A0A402ACH6"/>
<accession>A0A402ACH6</accession>
<reference evidence="2" key="1">
    <citation type="submission" date="2018-12" db="EMBL/GenBank/DDBJ databases">
        <title>Tengunoibacter tsumagoiensis gen. nov., sp. nov., Dictyobacter kobayashii sp. nov., D. alpinus sp. nov., and D. joshuensis sp. nov. and description of Dictyobacteraceae fam. nov. within the order Ktedonobacterales isolated from Tengu-no-mugimeshi.</title>
        <authorList>
            <person name="Wang C.M."/>
            <person name="Zheng Y."/>
            <person name="Sakai Y."/>
            <person name="Toyoda A."/>
            <person name="Minakuchi Y."/>
            <person name="Abe K."/>
            <person name="Yokota A."/>
            <person name="Yabe S."/>
        </authorList>
    </citation>
    <scope>NUCLEOTIDE SEQUENCE [LARGE SCALE GENOMIC DNA]</scope>
    <source>
        <strain evidence="2">Uno11</strain>
    </source>
</reference>
<sequence>MRKQWRTQILVYILRQKKSQQVGIYAWGVPTRLIHRSALRIEMCDPVVLRMHISIARVPRYYQACMPEQVPKIID</sequence>